<dbReference type="AlphaFoldDB" id="A0ABD0UH17"/>
<gene>
    <name evidence="1" type="ORF">M5K25_017977</name>
</gene>
<comment type="caution">
    <text evidence="1">The sequence shown here is derived from an EMBL/GenBank/DDBJ whole genome shotgun (WGS) entry which is preliminary data.</text>
</comment>
<evidence type="ECO:0000313" key="1">
    <source>
        <dbReference type="EMBL" id="KAL0912034.1"/>
    </source>
</evidence>
<keyword evidence="2" id="KW-1185">Reference proteome</keyword>
<reference evidence="1 2" key="1">
    <citation type="journal article" date="2024" name="Plant Biotechnol. J.">
        <title>Dendrobium thyrsiflorum genome and its molecular insights into genes involved in important horticultural traits.</title>
        <authorList>
            <person name="Chen B."/>
            <person name="Wang J.Y."/>
            <person name="Zheng P.J."/>
            <person name="Li K.L."/>
            <person name="Liang Y.M."/>
            <person name="Chen X.F."/>
            <person name="Zhang C."/>
            <person name="Zhao X."/>
            <person name="He X."/>
            <person name="Zhang G.Q."/>
            <person name="Liu Z.J."/>
            <person name="Xu Q."/>
        </authorList>
    </citation>
    <scope>NUCLEOTIDE SEQUENCE [LARGE SCALE GENOMIC DNA]</scope>
    <source>
        <strain evidence="1">GZMU011</strain>
    </source>
</reference>
<name>A0ABD0UH17_DENTH</name>
<evidence type="ECO:0000313" key="2">
    <source>
        <dbReference type="Proteomes" id="UP001552299"/>
    </source>
</evidence>
<organism evidence="1 2">
    <name type="scientific">Dendrobium thyrsiflorum</name>
    <name type="common">Pinecone-like raceme dendrobium</name>
    <name type="synonym">Orchid</name>
    <dbReference type="NCBI Taxonomy" id="117978"/>
    <lineage>
        <taxon>Eukaryota</taxon>
        <taxon>Viridiplantae</taxon>
        <taxon>Streptophyta</taxon>
        <taxon>Embryophyta</taxon>
        <taxon>Tracheophyta</taxon>
        <taxon>Spermatophyta</taxon>
        <taxon>Magnoliopsida</taxon>
        <taxon>Liliopsida</taxon>
        <taxon>Asparagales</taxon>
        <taxon>Orchidaceae</taxon>
        <taxon>Epidendroideae</taxon>
        <taxon>Malaxideae</taxon>
        <taxon>Dendrobiinae</taxon>
        <taxon>Dendrobium</taxon>
    </lineage>
</organism>
<dbReference type="EMBL" id="JANQDX010000014">
    <property type="protein sequence ID" value="KAL0912034.1"/>
    <property type="molecule type" value="Genomic_DNA"/>
</dbReference>
<protein>
    <submittedName>
        <fullName evidence="1">Uncharacterized protein</fullName>
    </submittedName>
</protein>
<proteinExistence type="predicted"/>
<dbReference type="Proteomes" id="UP001552299">
    <property type="component" value="Unassembled WGS sequence"/>
</dbReference>
<sequence length="235" mass="26277">MPKDSFRKTGSTIKKVIRIIWKIGAYKSAYTDATASIISSRNHWPAPKHNTLKAGTYGTQLHLLYHIHPSFWADVTNRGESFVNNQISKVASSQASSEAPKAFGKIAQDSYAGWQPPMRTLGTKPSISYGGFKFVFLDKYLPQVYKIRHWYVVEKGKPSVSSASSCNLHCISMSQTATFARPHTLHLPFRIQKDPQQRMSSSELLSHPFIKKFEDKDIDLGILVGSLDPPVNLPG</sequence>
<accession>A0ABD0UH17</accession>